<evidence type="ECO:0000256" key="1">
    <source>
        <dbReference type="SAM" id="Phobius"/>
    </source>
</evidence>
<feature type="transmembrane region" description="Helical" evidence="1">
    <location>
        <begin position="161"/>
        <end position="184"/>
    </location>
</feature>
<feature type="transmembrane region" description="Helical" evidence="1">
    <location>
        <begin position="111"/>
        <end position="133"/>
    </location>
</feature>
<reference evidence="2" key="1">
    <citation type="submission" date="2023-01" db="EMBL/GenBank/DDBJ databases">
        <title>Genome assembly of the deep-sea coral Lophelia pertusa.</title>
        <authorList>
            <person name="Herrera S."/>
            <person name="Cordes E."/>
        </authorList>
    </citation>
    <scope>NUCLEOTIDE SEQUENCE</scope>
    <source>
        <strain evidence="2">USNM1676648</strain>
        <tissue evidence="2">Polyp</tissue>
    </source>
</reference>
<accession>A0A9X0DBP1</accession>
<comment type="caution">
    <text evidence="2">The sequence shown here is derived from an EMBL/GenBank/DDBJ whole genome shotgun (WGS) entry which is preliminary data.</text>
</comment>
<feature type="transmembrane region" description="Helical" evidence="1">
    <location>
        <begin position="258"/>
        <end position="281"/>
    </location>
</feature>
<dbReference type="Proteomes" id="UP001163046">
    <property type="component" value="Unassembled WGS sequence"/>
</dbReference>
<protein>
    <submittedName>
        <fullName evidence="2">Uncharacterized protein</fullName>
    </submittedName>
</protein>
<feature type="transmembrane region" description="Helical" evidence="1">
    <location>
        <begin position="204"/>
        <end position="223"/>
    </location>
</feature>
<organism evidence="2 3">
    <name type="scientific">Desmophyllum pertusum</name>
    <dbReference type="NCBI Taxonomy" id="174260"/>
    <lineage>
        <taxon>Eukaryota</taxon>
        <taxon>Metazoa</taxon>
        <taxon>Cnidaria</taxon>
        <taxon>Anthozoa</taxon>
        <taxon>Hexacorallia</taxon>
        <taxon>Scleractinia</taxon>
        <taxon>Caryophylliina</taxon>
        <taxon>Caryophylliidae</taxon>
        <taxon>Desmophyllum</taxon>
    </lineage>
</organism>
<feature type="transmembrane region" description="Helical" evidence="1">
    <location>
        <begin position="230"/>
        <end position="252"/>
    </location>
</feature>
<keyword evidence="1" id="KW-1133">Transmembrane helix</keyword>
<feature type="transmembrane region" description="Helical" evidence="1">
    <location>
        <begin position="89"/>
        <end position="105"/>
    </location>
</feature>
<dbReference type="EMBL" id="MU825397">
    <property type="protein sequence ID" value="KAJ7393761.1"/>
    <property type="molecule type" value="Genomic_DNA"/>
</dbReference>
<proteinExistence type="predicted"/>
<dbReference type="OrthoDB" id="5971848at2759"/>
<keyword evidence="3" id="KW-1185">Reference proteome</keyword>
<evidence type="ECO:0000313" key="3">
    <source>
        <dbReference type="Proteomes" id="UP001163046"/>
    </source>
</evidence>
<keyword evidence="1" id="KW-0472">Membrane</keyword>
<name>A0A9X0DBP1_9CNID</name>
<evidence type="ECO:0000313" key="2">
    <source>
        <dbReference type="EMBL" id="KAJ7393761.1"/>
    </source>
</evidence>
<gene>
    <name evidence="2" type="ORF">OS493_003420</name>
</gene>
<feature type="transmembrane region" description="Helical" evidence="1">
    <location>
        <begin position="21"/>
        <end position="39"/>
    </location>
</feature>
<feature type="transmembrane region" description="Helical" evidence="1">
    <location>
        <begin position="59"/>
        <end position="77"/>
    </location>
</feature>
<dbReference type="AlphaFoldDB" id="A0A9X0DBP1"/>
<sequence length="325" mass="36573">MVSFTPQEKLTKTALFTQWTALIAYGGGGLTLLCAPSLWSTLLGFDLNRRDEGYIRLSGIYLLALSFIYIVVARAGCSRSKHGPMLSSIIERLVYINGALLMFIFRSMTPLYFALLFIILDSTLALLTFCLWLRETSHASIVVYFKELFSSFQKCLSLNQLAVSSLSVQIIGVLQFIGAAILMTAPTLIKYPLKLHPFEDYTEGFLSCSFLLISVLGWFHVFAGGAELTYFTIAAVFYRLSFTLPLQCILYLCHHIELNVFVFFGSLEFAVALILSFSFVLDKKKHATRIQVFNPTPEPLEDRNTDNNVIDIIEKDEFIPVSKLS</sequence>
<keyword evidence="1" id="KW-0812">Transmembrane</keyword>